<evidence type="ECO:0000313" key="2">
    <source>
        <dbReference type="Proteomes" id="UP000295257"/>
    </source>
</evidence>
<proteinExistence type="predicted"/>
<dbReference type="AlphaFoldDB" id="A0A4R5NFV1"/>
<evidence type="ECO:0000313" key="1">
    <source>
        <dbReference type="EMBL" id="TDG72212.1"/>
    </source>
</evidence>
<dbReference type="EMBL" id="PUFN01000017">
    <property type="protein sequence ID" value="TDG72212.1"/>
    <property type="molecule type" value="Genomic_DNA"/>
</dbReference>
<protein>
    <submittedName>
        <fullName evidence="1">Uncharacterized protein</fullName>
    </submittedName>
</protein>
<accession>A0A4R5NFV1</accession>
<gene>
    <name evidence="1" type="ORF">C5L30_001023</name>
</gene>
<dbReference type="Proteomes" id="UP000295257">
    <property type="component" value="Unassembled WGS sequence"/>
</dbReference>
<name>A0A4R5NFV1_9LACO</name>
<comment type="caution">
    <text evidence="1">The sequence shown here is derived from an EMBL/GenBank/DDBJ whole genome shotgun (WGS) entry which is preliminary data.</text>
</comment>
<keyword evidence="2" id="KW-1185">Reference proteome</keyword>
<dbReference type="CDD" id="cd00093">
    <property type="entry name" value="HTH_XRE"/>
    <property type="match status" value="1"/>
</dbReference>
<organism evidence="1 2">
    <name type="scientific">Companilactobacillus farciminis</name>
    <dbReference type="NCBI Taxonomy" id="1612"/>
    <lineage>
        <taxon>Bacteria</taxon>
        <taxon>Bacillati</taxon>
        <taxon>Bacillota</taxon>
        <taxon>Bacilli</taxon>
        <taxon>Lactobacillales</taxon>
        <taxon>Lactobacillaceae</taxon>
        <taxon>Companilactobacillus</taxon>
    </lineage>
</organism>
<dbReference type="InterPro" id="IPR001387">
    <property type="entry name" value="Cro/C1-type_HTH"/>
</dbReference>
<sequence>MTKINSKLMITRMRDNILTKTGYSSMSDIPFSDDFISYFLNHMGYKYLEDTETYHTTGKVNKNYLMDRLWDGKYSTTMTNRITFSVLVKLALELNISLEDIIYGTDDSVEIAKYNYDNYENLSKINRIYLVENFKRTKKLNRIFIKLLTYNSIRELAEKVGLGRQSIANYKNLDDNSFGTLPRKREVFDNIAMILNIEPYEILEAPVNILLPENDFLEEYTDSNIQSNVSALDKSLKLNTKDYK</sequence>
<reference evidence="1 2" key="1">
    <citation type="journal article" date="2019" name="Appl. Microbiol. Biotechnol.">
        <title>Uncovering carbohydrate metabolism through a genotype-phenotype association study of 56 lactic acid bacteria genomes.</title>
        <authorList>
            <person name="Buron-Moles G."/>
            <person name="Chailyan A."/>
            <person name="Dolejs I."/>
            <person name="Forster J."/>
            <person name="Miks M.H."/>
        </authorList>
    </citation>
    <scope>NUCLEOTIDE SEQUENCE [LARGE SCALE GENOMIC DNA]</scope>
    <source>
        <strain evidence="1 2">ATCC 29644</strain>
    </source>
</reference>